<feature type="region of interest" description="Disordered" evidence="1">
    <location>
        <begin position="1"/>
        <end position="44"/>
    </location>
</feature>
<gene>
    <name evidence="3" type="ORF">GBAR_LOCUS11209</name>
</gene>
<organism evidence="3 4">
    <name type="scientific">Geodia barretti</name>
    <name type="common">Barrett's horny sponge</name>
    <dbReference type="NCBI Taxonomy" id="519541"/>
    <lineage>
        <taxon>Eukaryota</taxon>
        <taxon>Metazoa</taxon>
        <taxon>Porifera</taxon>
        <taxon>Demospongiae</taxon>
        <taxon>Heteroscleromorpha</taxon>
        <taxon>Tetractinellida</taxon>
        <taxon>Astrophorina</taxon>
        <taxon>Geodiidae</taxon>
        <taxon>Geodia</taxon>
    </lineage>
</organism>
<dbReference type="Gene3D" id="3.40.50.300">
    <property type="entry name" value="P-loop containing nucleotide triphosphate hydrolases"/>
    <property type="match status" value="1"/>
</dbReference>
<dbReference type="InterPro" id="IPR027417">
    <property type="entry name" value="P-loop_NTPase"/>
</dbReference>
<dbReference type="Proteomes" id="UP001174909">
    <property type="component" value="Unassembled WGS sequence"/>
</dbReference>
<proteinExistence type="predicted"/>
<sequence>MSKQAKYSRSAIPGSGKKPKTETSKVTTEQSEGFKDYDEKPVKSAFDPAGYDKELVEALERDILQKNPNVKWDDIAGLNEAKRLLEEAVVLPLWMPDYFKGIRRPWKGVLMVGPPGTGKTLLAKAVATECGTTFLMCLPLHLPQNIAVNQKNWLGFSLKWLDITLKYDIH</sequence>
<keyword evidence="4" id="KW-1185">Reference proteome</keyword>
<dbReference type="GO" id="GO:0051013">
    <property type="term" value="P:microtubule severing"/>
    <property type="evidence" value="ECO:0007669"/>
    <property type="project" value="TreeGrafter"/>
</dbReference>
<dbReference type="PANTHER" id="PTHR23074">
    <property type="entry name" value="AAA DOMAIN-CONTAINING"/>
    <property type="match status" value="1"/>
</dbReference>
<evidence type="ECO:0000259" key="2">
    <source>
        <dbReference type="Pfam" id="PF00004"/>
    </source>
</evidence>
<evidence type="ECO:0000313" key="4">
    <source>
        <dbReference type="Proteomes" id="UP001174909"/>
    </source>
</evidence>
<reference evidence="3" key="1">
    <citation type="submission" date="2023-03" db="EMBL/GenBank/DDBJ databases">
        <authorList>
            <person name="Steffen K."/>
            <person name="Cardenas P."/>
        </authorList>
    </citation>
    <scope>NUCLEOTIDE SEQUENCE</scope>
</reference>
<evidence type="ECO:0000313" key="3">
    <source>
        <dbReference type="EMBL" id="CAI8018469.1"/>
    </source>
</evidence>
<protein>
    <submittedName>
        <fullName evidence="3">Katanin p60 ATPase-containing subunit A1</fullName>
    </submittedName>
</protein>
<dbReference type="PANTHER" id="PTHR23074:SF19">
    <property type="entry name" value="KATANIN P60 ATPASE-CONTAINING SUBUNIT A1"/>
    <property type="match status" value="1"/>
</dbReference>
<dbReference type="EMBL" id="CASHTH010001691">
    <property type="protein sequence ID" value="CAI8018469.1"/>
    <property type="molecule type" value="Genomic_DNA"/>
</dbReference>
<dbReference type="AlphaFoldDB" id="A0AA35RWD5"/>
<accession>A0AA35RWD5</accession>
<dbReference type="GO" id="GO:0015630">
    <property type="term" value="C:microtubule cytoskeleton"/>
    <property type="evidence" value="ECO:0007669"/>
    <property type="project" value="TreeGrafter"/>
</dbReference>
<comment type="caution">
    <text evidence="3">The sequence shown here is derived from an EMBL/GenBank/DDBJ whole genome shotgun (WGS) entry which is preliminary data.</text>
</comment>
<dbReference type="Pfam" id="PF00004">
    <property type="entry name" value="AAA"/>
    <property type="match status" value="1"/>
</dbReference>
<dbReference type="GO" id="GO:0016887">
    <property type="term" value="F:ATP hydrolysis activity"/>
    <property type="evidence" value="ECO:0007669"/>
    <property type="project" value="InterPro"/>
</dbReference>
<dbReference type="SUPFAM" id="SSF52540">
    <property type="entry name" value="P-loop containing nucleoside triphosphate hydrolases"/>
    <property type="match status" value="1"/>
</dbReference>
<evidence type="ECO:0000256" key="1">
    <source>
        <dbReference type="SAM" id="MobiDB-lite"/>
    </source>
</evidence>
<dbReference type="InterPro" id="IPR050304">
    <property type="entry name" value="MT-severing_AAA_ATPase"/>
</dbReference>
<feature type="domain" description="ATPase AAA-type core" evidence="2">
    <location>
        <begin position="109"/>
        <end position="136"/>
    </location>
</feature>
<dbReference type="GO" id="GO:0005524">
    <property type="term" value="F:ATP binding"/>
    <property type="evidence" value="ECO:0007669"/>
    <property type="project" value="InterPro"/>
</dbReference>
<dbReference type="InterPro" id="IPR003959">
    <property type="entry name" value="ATPase_AAA_core"/>
</dbReference>
<name>A0AA35RWD5_GEOBA</name>
<feature type="compositionally biased region" description="Basic and acidic residues" evidence="1">
    <location>
        <begin position="32"/>
        <end position="42"/>
    </location>
</feature>